<accession>A0A914WM59</accession>
<evidence type="ECO:0000259" key="8">
    <source>
        <dbReference type="PROSITE" id="PS51194"/>
    </source>
</evidence>
<evidence type="ECO:0000256" key="2">
    <source>
        <dbReference type="ARBA" id="ARBA00022741"/>
    </source>
</evidence>
<dbReference type="WBParaSite" id="PSAMB.scaffold45size96597.g945.t1">
    <property type="protein sequence ID" value="PSAMB.scaffold45size96597.g945.t1"/>
    <property type="gene ID" value="PSAMB.scaffold45size96597.g945"/>
</dbReference>
<dbReference type="GO" id="GO:0003724">
    <property type="term" value="F:RNA helicase activity"/>
    <property type="evidence" value="ECO:0007669"/>
    <property type="project" value="UniProtKB-EC"/>
</dbReference>
<feature type="short sequence motif" description="Q motif" evidence="6">
    <location>
        <begin position="137"/>
        <end position="165"/>
    </location>
</feature>
<evidence type="ECO:0000259" key="7">
    <source>
        <dbReference type="PROSITE" id="PS51192"/>
    </source>
</evidence>
<dbReference type="PROSITE" id="PS51195">
    <property type="entry name" value="Q_MOTIF"/>
    <property type="match status" value="1"/>
</dbReference>
<dbReference type="InterPro" id="IPR050079">
    <property type="entry name" value="DEAD_box_RNA_helicase"/>
</dbReference>
<organism evidence="10 11">
    <name type="scientific">Plectus sambesii</name>
    <dbReference type="NCBI Taxonomy" id="2011161"/>
    <lineage>
        <taxon>Eukaryota</taxon>
        <taxon>Metazoa</taxon>
        <taxon>Ecdysozoa</taxon>
        <taxon>Nematoda</taxon>
        <taxon>Chromadorea</taxon>
        <taxon>Plectida</taxon>
        <taxon>Plectina</taxon>
        <taxon>Plectoidea</taxon>
        <taxon>Plectidae</taxon>
        <taxon>Plectus</taxon>
    </lineage>
</organism>
<evidence type="ECO:0000256" key="3">
    <source>
        <dbReference type="ARBA" id="ARBA00022801"/>
    </source>
</evidence>
<keyword evidence="2" id="KW-0547">Nucleotide-binding</keyword>
<evidence type="ECO:0000256" key="4">
    <source>
        <dbReference type="ARBA" id="ARBA00022806"/>
    </source>
</evidence>
<keyword evidence="5" id="KW-0067">ATP-binding</keyword>
<evidence type="ECO:0000256" key="1">
    <source>
        <dbReference type="ARBA" id="ARBA00012552"/>
    </source>
</evidence>
<keyword evidence="3" id="KW-0378">Hydrolase</keyword>
<keyword evidence="10" id="KW-1185">Reference proteome</keyword>
<dbReference type="GO" id="GO:0005829">
    <property type="term" value="C:cytosol"/>
    <property type="evidence" value="ECO:0007669"/>
    <property type="project" value="TreeGrafter"/>
</dbReference>
<dbReference type="SMART" id="SM00487">
    <property type="entry name" value="DEXDc"/>
    <property type="match status" value="1"/>
</dbReference>
<dbReference type="Pfam" id="PF00270">
    <property type="entry name" value="DEAD"/>
    <property type="match status" value="1"/>
</dbReference>
<protein>
    <recommendedName>
        <fullName evidence="1">RNA helicase</fullName>
        <ecNumber evidence="1">3.6.4.13</ecNumber>
    </recommendedName>
</protein>
<reference evidence="11" key="1">
    <citation type="submission" date="2022-11" db="UniProtKB">
        <authorList>
            <consortium name="WormBaseParasite"/>
        </authorList>
    </citation>
    <scope>IDENTIFICATION</scope>
</reference>
<evidence type="ECO:0000313" key="11">
    <source>
        <dbReference type="WBParaSite" id="PSAMB.scaffold45size96597.g945.t1"/>
    </source>
</evidence>
<feature type="domain" description="Helicase C-terminal" evidence="8">
    <location>
        <begin position="372"/>
        <end position="525"/>
    </location>
</feature>
<evidence type="ECO:0000256" key="6">
    <source>
        <dbReference type="PROSITE-ProRule" id="PRU00552"/>
    </source>
</evidence>
<feature type="domain" description="Helicase ATP-binding" evidence="7">
    <location>
        <begin position="168"/>
        <end position="346"/>
    </location>
</feature>
<dbReference type="InterPro" id="IPR011545">
    <property type="entry name" value="DEAD/DEAH_box_helicase_dom"/>
</dbReference>
<sequence length="534" mass="60082">MSAVRRMLPLCRMCQKRLVASSSSSSGVFQNNDLPKPGLQVITQPMKWVQQEERRNKQVEKAYQDYEKKYGVDRRKSRLIISSPRKEFNHYDGMRYPRGEMPLICQYWQKNKYKDEWFTIHASGKKPAFNDLLPKQFSHFADSLHPKVLENIERLKYKRPTVVQARAIPAFSHQQHMFIAAETGSGKTLAVAAPILSDLIEQKTLGRTDYKAIFLSPGKELRNQTAAMISNLAKDTGLSVKLIDSLEEEEVLADVLVGTPGLVAEMMKSGAFDAAAIRFLVIDEADMLLDDSFVPVLTDLFESITVGFVSLAGSRVEGTRLIFSSATLPDGLQTLVEGVVDTKNLLYVTSDHLHQVLPHVKQTFIRVREMDKLDKLVAIFNAKSADGQLLVFCKDKETVAWVSNNLADRGINNSQLCGMRDEEVRQANYQRFVDGQVSLLVATDIAARGLDTLNVDHIVNYDFPRHMTDYVHRVGRVGRCGSRFTGQVTSFVRSPWEVELTRIIEEAVRRNHSIPGIEANVAGKIAERALGKQN</sequence>
<feature type="domain" description="DEAD-box RNA helicase Q" evidence="9">
    <location>
        <begin position="137"/>
        <end position="165"/>
    </location>
</feature>
<proteinExistence type="predicted"/>
<dbReference type="SUPFAM" id="SSF52540">
    <property type="entry name" value="P-loop containing nucleoside triphosphate hydrolases"/>
    <property type="match status" value="1"/>
</dbReference>
<evidence type="ECO:0000259" key="9">
    <source>
        <dbReference type="PROSITE" id="PS51195"/>
    </source>
</evidence>
<dbReference type="Pfam" id="PF00271">
    <property type="entry name" value="Helicase_C"/>
    <property type="match status" value="1"/>
</dbReference>
<dbReference type="EC" id="3.6.4.13" evidence="1"/>
<dbReference type="InterPro" id="IPR001650">
    <property type="entry name" value="Helicase_C-like"/>
</dbReference>
<dbReference type="SMART" id="SM00490">
    <property type="entry name" value="HELICc"/>
    <property type="match status" value="1"/>
</dbReference>
<dbReference type="PANTHER" id="PTHR47959">
    <property type="entry name" value="ATP-DEPENDENT RNA HELICASE RHLE-RELATED"/>
    <property type="match status" value="1"/>
</dbReference>
<name>A0A914WM59_9BILA</name>
<dbReference type="InterPro" id="IPR014001">
    <property type="entry name" value="Helicase_ATP-bd"/>
</dbReference>
<dbReference type="Proteomes" id="UP000887566">
    <property type="component" value="Unplaced"/>
</dbReference>
<dbReference type="Gene3D" id="3.40.50.300">
    <property type="entry name" value="P-loop containing nucleotide triphosphate hydrolases"/>
    <property type="match status" value="2"/>
</dbReference>
<dbReference type="PANTHER" id="PTHR47959:SF1">
    <property type="entry name" value="ATP-DEPENDENT RNA HELICASE DBPA"/>
    <property type="match status" value="1"/>
</dbReference>
<dbReference type="InterPro" id="IPR014014">
    <property type="entry name" value="RNA_helicase_DEAD_Q_motif"/>
</dbReference>
<dbReference type="CDD" id="cd18787">
    <property type="entry name" value="SF2_C_DEAD"/>
    <property type="match status" value="1"/>
</dbReference>
<dbReference type="AlphaFoldDB" id="A0A914WM59"/>
<dbReference type="GO" id="GO:0003676">
    <property type="term" value="F:nucleic acid binding"/>
    <property type="evidence" value="ECO:0007669"/>
    <property type="project" value="InterPro"/>
</dbReference>
<dbReference type="InterPro" id="IPR027417">
    <property type="entry name" value="P-loop_NTPase"/>
</dbReference>
<dbReference type="PROSITE" id="PS51194">
    <property type="entry name" value="HELICASE_CTER"/>
    <property type="match status" value="1"/>
</dbReference>
<evidence type="ECO:0000313" key="10">
    <source>
        <dbReference type="Proteomes" id="UP000887566"/>
    </source>
</evidence>
<dbReference type="GO" id="GO:0016787">
    <property type="term" value="F:hydrolase activity"/>
    <property type="evidence" value="ECO:0007669"/>
    <property type="project" value="UniProtKB-KW"/>
</dbReference>
<dbReference type="GO" id="GO:0005524">
    <property type="term" value="F:ATP binding"/>
    <property type="evidence" value="ECO:0007669"/>
    <property type="project" value="UniProtKB-KW"/>
</dbReference>
<evidence type="ECO:0000256" key="5">
    <source>
        <dbReference type="ARBA" id="ARBA00022840"/>
    </source>
</evidence>
<dbReference type="PROSITE" id="PS51192">
    <property type="entry name" value="HELICASE_ATP_BIND_1"/>
    <property type="match status" value="1"/>
</dbReference>
<keyword evidence="4" id="KW-0347">Helicase</keyword>